<proteinExistence type="predicted"/>
<evidence type="ECO:0000313" key="2">
    <source>
        <dbReference type="EMBL" id="OIR10065.1"/>
    </source>
</evidence>
<protein>
    <submittedName>
        <fullName evidence="2">Uncharacterized protein</fullName>
    </submittedName>
</protein>
<name>A0A1J5SNK9_9ZZZZ</name>
<feature type="region of interest" description="Disordered" evidence="1">
    <location>
        <begin position="59"/>
        <end position="149"/>
    </location>
</feature>
<comment type="caution">
    <text evidence="2">The sequence shown here is derived from an EMBL/GenBank/DDBJ whole genome shotgun (WGS) entry which is preliminary data.</text>
</comment>
<gene>
    <name evidence="2" type="ORF">GALL_79930</name>
</gene>
<organism evidence="2">
    <name type="scientific">mine drainage metagenome</name>
    <dbReference type="NCBI Taxonomy" id="410659"/>
    <lineage>
        <taxon>unclassified sequences</taxon>
        <taxon>metagenomes</taxon>
        <taxon>ecological metagenomes</taxon>
    </lineage>
</organism>
<accession>A0A1J5SNK9</accession>
<feature type="compositionally biased region" description="Low complexity" evidence="1">
    <location>
        <begin position="123"/>
        <end position="148"/>
    </location>
</feature>
<dbReference type="AlphaFoldDB" id="A0A1J5SNK9"/>
<evidence type="ECO:0000256" key="1">
    <source>
        <dbReference type="SAM" id="MobiDB-lite"/>
    </source>
</evidence>
<sequence length="167" mass="17458">MLTLDEIEDSYEVAFLHAAEDLSDEQLQLMMGNVRELRRHAPPSLAVSEARVIIAAILEKRHPAPEPPPPPEDTAPADAEPQSDAAPALTGSAPALTGSAPALTGSEEAATAGPDDPENGDTAPESAAEAALDAEARSPLSPARAASPTLDLLTTPFRRAMTWFFGE</sequence>
<reference evidence="2" key="1">
    <citation type="submission" date="2016-10" db="EMBL/GenBank/DDBJ databases">
        <title>Sequence of Gallionella enrichment culture.</title>
        <authorList>
            <person name="Poehlein A."/>
            <person name="Muehling M."/>
            <person name="Daniel R."/>
        </authorList>
    </citation>
    <scope>NUCLEOTIDE SEQUENCE</scope>
</reference>
<dbReference type="EMBL" id="MLJW01000024">
    <property type="protein sequence ID" value="OIR10065.1"/>
    <property type="molecule type" value="Genomic_DNA"/>
</dbReference>